<dbReference type="Pfam" id="PF09242">
    <property type="entry name" value="FCSD-flav_bind"/>
    <property type="match status" value="1"/>
</dbReference>
<dbReference type="InterPro" id="IPR023753">
    <property type="entry name" value="FAD/NAD-binding_dom"/>
</dbReference>
<dbReference type="InterPro" id="IPR037092">
    <property type="entry name" value="FlavoCytC_S_DH_flav-bd_sf"/>
</dbReference>
<evidence type="ECO:0000313" key="8">
    <source>
        <dbReference type="Proteomes" id="UP000595197"/>
    </source>
</evidence>
<dbReference type="RefSeq" id="WP_201074596.1">
    <property type="nucleotide sequence ID" value="NZ_CP067420.1"/>
</dbReference>
<evidence type="ECO:0000256" key="2">
    <source>
        <dbReference type="ARBA" id="ARBA00022827"/>
    </source>
</evidence>
<dbReference type="SUPFAM" id="SSF55424">
    <property type="entry name" value="FAD/NAD-linked reductases, dimerisation (C-terminal) domain"/>
    <property type="match status" value="1"/>
</dbReference>
<dbReference type="InterPro" id="IPR006311">
    <property type="entry name" value="TAT_signal"/>
</dbReference>
<dbReference type="SUPFAM" id="SSF51905">
    <property type="entry name" value="FAD/NAD(P)-binding domain"/>
    <property type="match status" value="3"/>
</dbReference>
<keyword evidence="1" id="KW-0285">Flavoprotein</keyword>
<feature type="chain" id="PRO_5045776669" evidence="3">
    <location>
        <begin position="35"/>
        <end position="434"/>
    </location>
</feature>
<evidence type="ECO:0000256" key="1">
    <source>
        <dbReference type="ARBA" id="ARBA00022630"/>
    </source>
</evidence>
<evidence type="ECO:0000313" key="7">
    <source>
        <dbReference type="EMBL" id="QQP88962.1"/>
    </source>
</evidence>
<proteinExistence type="predicted"/>
<name>A0ABX7B480_9PROT</name>
<dbReference type="Gene3D" id="3.90.760.10">
    <property type="entry name" value="Flavocytochrome c sulphide dehydrogenase, flavin-binding domain"/>
    <property type="match status" value="1"/>
</dbReference>
<feature type="domain" description="FAD/NAD(P)-binding" evidence="4">
    <location>
        <begin position="38"/>
        <end position="155"/>
    </location>
</feature>
<dbReference type="EMBL" id="CP067420">
    <property type="protein sequence ID" value="QQP88962.1"/>
    <property type="molecule type" value="Genomic_DNA"/>
</dbReference>
<accession>A0ABX7B480</accession>
<keyword evidence="3" id="KW-0732">Signal</keyword>
<evidence type="ECO:0000259" key="4">
    <source>
        <dbReference type="Pfam" id="PF07992"/>
    </source>
</evidence>
<keyword evidence="2" id="KW-0274">FAD</keyword>
<dbReference type="PRINTS" id="PR00469">
    <property type="entry name" value="PNDRDTASEII"/>
</dbReference>
<sequence length="434" mass="45785">MQNTGRRTFLKLAALNLAGAAAAGVVAMPRIARAAGPKVVVVGGGPAGATAAKYLKRFDPSVEVTLIEANPQYHTCFMSNEVIGGERKLESLAIGYDGLKKHGIAVVHDLVTAVDGAARTVTTKGGQTFGFDRCVVAPGIELNHAGLEGYGVEAAEKMPHAWKAGAQTALLRRQLEAMPDGGTFVMVAPANPFRCPPGPYERASLIANYFKHHKPKSKVIILDAKDAFSKQPLFKEAWEKFYGFGTADSMITWIPLKEGGKVLKVDPGTMTVTAEAGTFKGDVVNVIPPQGAGRIAVDAGLTEGAWVPVNKGTFEAKKLPGIYVMGDAADAATMPKSAYGANSQAKVAAAAVVSALKGQEPPKPSYINTCYSVAGTDHCFSIAGVYGYSAADNKIVELPDAGGISPLGASAEDRRRDLMYAYSWFDNIRHDAWG</sequence>
<evidence type="ECO:0000259" key="5">
    <source>
        <dbReference type="Pfam" id="PF09242"/>
    </source>
</evidence>
<keyword evidence="8" id="KW-1185">Reference proteome</keyword>
<evidence type="ECO:0000256" key="3">
    <source>
        <dbReference type="SAM" id="SignalP"/>
    </source>
</evidence>
<organism evidence="7 8">
    <name type="scientific">Skermanella cutis</name>
    <dbReference type="NCBI Taxonomy" id="2775420"/>
    <lineage>
        <taxon>Bacteria</taxon>
        <taxon>Pseudomonadati</taxon>
        <taxon>Pseudomonadota</taxon>
        <taxon>Alphaproteobacteria</taxon>
        <taxon>Rhodospirillales</taxon>
        <taxon>Azospirillaceae</taxon>
        <taxon>Skermanella</taxon>
    </lineage>
</organism>
<evidence type="ECO:0000259" key="6">
    <source>
        <dbReference type="Pfam" id="PF21706"/>
    </source>
</evidence>
<dbReference type="InterPro" id="IPR049386">
    <property type="entry name" value="FCSD_central"/>
</dbReference>
<protein>
    <submittedName>
        <fullName evidence="7">FAD-dependent oxidoreductase</fullName>
    </submittedName>
</protein>
<dbReference type="PANTHER" id="PTHR43755">
    <property type="match status" value="1"/>
</dbReference>
<dbReference type="Gene3D" id="3.50.50.60">
    <property type="entry name" value="FAD/NAD(P)-binding domain"/>
    <property type="match status" value="2"/>
</dbReference>
<feature type="domain" description="Flavocytochrome c sulphide dehydrogenase flavin-binding" evidence="5">
    <location>
        <begin position="362"/>
        <end position="433"/>
    </location>
</feature>
<dbReference type="Pfam" id="PF21706">
    <property type="entry name" value="FCSD_central"/>
    <property type="match status" value="1"/>
</dbReference>
<dbReference type="InterPro" id="IPR052541">
    <property type="entry name" value="SQRD"/>
</dbReference>
<feature type="signal peptide" evidence="3">
    <location>
        <begin position="1"/>
        <end position="34"/>
    </location>
</feature>
<dbReference type="Pfam" id="PF07992">
    <property type="entry name" value="Pyr_redox_2"/>
    <property type="match status" value="1"/>
</dbReference>
<dbReference type="PRINTS" id="PR00368">
    <property type="entry name" value="FADPNR"/>
</dbReference>
<dbReference type="PROSITE" id="PS51318">
    <property type="entry name" value="TAT"/>
    <property type="match status" value="1"/>
</dbReference>
<reference evidence="7" key="1">
    <citation type="submission" date="2021-02" db="EMBL/GenBank/DDBJ databases">
        <title>Skermanella TT6 skin isolate.</title>
        <authorList>
            <person name="Lee K."/>
            <person name="Ganzorig M."/>
        </authorList>
    </citation>
    <scope>NUCLEOTIDE SEQUENCE</scope>
    <source>
        <strain evidence="7">TT6</strain>
    </source>
</reference>
<gene>
    <name evidence="7" type="ORF">IGS68_23605</name>
</gene>
<feature type="domain" description="Sulfide dehydrogenase [flavocytochrome c] flavoprotein chain central" evidence="6">
    <location>
        <begin position="168"/>
        <end position="288"/>
    </location>
</feature>
<dbReference type="InterPro" id="IPR016156">
    <property type="entry name" value="FAD/NAD-linked_Rdtase_dimer_sf"/>
</dbReference>
<dbReference type="InterPro" id="IPR015323">
    <property type="entry name" value="FlavoCytC_S_DH_flav-bd"/>
</dbReference>
<dbReference type="Proteomes" id="UP000595197">
    <property type="component" value="Chromosome"/>
</dbReference>
<dbReference type="PANTHER" id="PTHR43755:SF1">
    <property type="entry name" value="FAD-DEPENDENT PYRIDINE NUCLEOTIDE-DISULPHIDE OXIDOREDUCTASE"/>
    <property type="match status" value="1"/>
</dbReference>
<dbReference type="InterPro" id="IPR036188">
    <property type="entry name" value="FAD/NAD-bd_sf"/>
</dbReference>